<dbReference type="Gene3D" id="3.30.70.330">
    <property type="match status" value="1"/>
</dbReference>
<dbReference type="GO" id="GO:0008270">
    <property type="term" value="F:zinc ion binding"/>
    <property type="evidence" value="ECO:0007669"/>
    <property type="project" value="UniProtKB-KW"/>
</dbReference>
<keyword evidence="3" id="KW-0677">Repeat</keyword>
<dbReference type="SUPFAM" id="SSF90209">
    <property type="entry name" value="Ran binding protein zinc finger-like"/>
    <property type="match status" value="1"/>
</dbReference>
<dbReference type="InterPro" id="IPR000467">
    <property type="entry name" value="G_patch_dom"/>
</dbReference>
<feature type="region of interest" description="Disordered" evidence="9">
    <location>
        <begin position="277"/>
        <end position="307"/>
    </location>
</feature>
<sequence>MSTGSRRSYGFAEFSSETDAADFLDRHYPAFEVTTPDGSSSRVYIEYSRERRQAPPADDWICTMCHFQNFSRRATCKECQAPRSSESTSEMKLDGQSDECPQQAPSVFIVVRGLASSVNEISLANGIKSLYVDKGPEPKQTPAGAPKLKSTAPVGNTSGLGAKPGSLARVFMIRDKSSEISCNYGFAEFATLDDARAAVAKYHASPNFLINARPASIAFIHSGVFIPYLHPVQGEDDRFTFTAVHNPSMRLSYWNPAVYASELTMFNENLYEDKAKDAAPTKKDNEANAAKDSKKRKADKDLAGPTGKKAIAMAPQLKMWANKHAELSGKSASSSTSNTGHDESPATGVNAVGGLTAMAPVASSAMVVSYADLDDMCCLLCRRRFKSEPSLRRHEQLSDMHKTNLDSEATIAKATQDLKARGKEPVSNYRDRAKERRMAHKKRTQPKAAHLPRKDQADSATAKVVPTKPAVSKGAGLLAKMGWTKGAGLGAGGEGRTNIIETLAYTPGVGLGAEGGKVGDAVEEAARATKNDYSDFVSKAKDKARERYERMG</sequence>
<dbReference type="PROSITE" id="PS50174">
    <property type="entry name" value="G_PATCH"/>
    <property type="match status" value="1"/>
</dbReference>
<dbReference type="SMART" id="SM00547">
    <property type="entry name" value="ZnF_RBZ"/>
    <property type="match status" value="1"/>
</dbReference>
<keyword evidence="6" id="KW-0694">RNA-binding</keyword>
<dbReference type="Pfam" id="PF01585">
    <property type="entry name" value="G-patch"/>
    <property type="match status" value="1"/>
</dbReference>
<evidence type="ECO:0000256" key="9">
    <source>
        <dbReference type="SAM" id="MobiDB-lite"/>
    </source>
</evidence>
<dbReference type="SMART" id="SM00443">
    <property type="entry name" value="G_patch"/>
    <property type="match status" value="1"/>
</dbReference>
<feature type="compositionally biased region" description="Basic and acidic residues" evidence="9">
    <location>
        <begin position="277"/>
        <end position="302"/>
    </location>
</feature>
<comment type="subcellular location">
    <subcellularLocation>
        <location evidence="1">Nucleus</location>
    </subcellularLocation>
</comment>
<organism evidence="12 13">
    <name type="scientific">Microdochium bolleyi</name>
    <dbReference type="NCBI Taxonomy" id="196109"/>
    <lineage>
        <taxon>Eukaryota</taxon>
        <taxon>Fungi</taxon>
        <taxon>Dikarya</taxon>
        <taxon>Ascomycota</taxon>
        <taxon>Pezizomycotina</taxon>
        <taxon>Sordariomycetes</taxon>
        <taxon>Xylariomycetidae</taxon>
        <taxon>Xylariales</taxon>
        <taxon>Microdochiaceae</taxon>
        <taxon>Microdochium</taxon>
    </lineage>
</organism>
<dbReference type="GO" id="GO:0000398">
    <property type="term" value="P:mRNA splicing, via spliceosome"/>
    <property type="evidence" value="ECO:0007669"/>
    <property type="project" value="TreeGrafter"/>
</dbReference>
<evidence type="ECO:0000256" key="8">
    <source>
        <dbReference type="PROSITE-ProRule" id="PRU00322"/>
    </source>
</evidence>
<dbReference type="STRING" id="196109.A0A136JA93"/>
<dbReference type="InParanoid" id="A0A136JA93"/>
<name>A0A136JA93_9PEZI</name>
<feature type="compositionally biased region" description="Low complexity" evidence="9">
    <location>
        <begin position="328"/>
        <end position="337"/>
    </location>
</feature>
<evidence type="ECO:0008006" key="14">
    <source>
        <dbReference type="Google" id="ProtNLM"/>
    </source>
</evidence>
<evidence type="ECO:0000313" key="12">
    <source>
        <dbReference type="EMBL" id="KXJ94052.1"/>
    </source>
</evidence>
<reference evidence="13" key="1">
    <citation type="submission" date="2016-02" db="EMBL/GenBank/DDBJ databases">
        <title>Draft genome sequence of Microdochium bolleyi, a fungal endophyte of beachgrass.</title>
        <authorList>
            <consortium name="DOE Joint Genome Institute"/>
            <person name="David A.S."/>
            <person name="May G."/>
            <person name="Haridas S."/>
            <person name="Lim J."/>
            <person name="Wang M."/>
            <person name="Labutti K."/>
            <person name="Lipzen A."/>
            <person name="Barry K."/>
            <person name="Grigoriev I.V."/>
        </authorList>
    </citation>
    <scope>NUCLEOTIDE SEQUENCE [LARGE SCALE GENOMIC DNA]</scope>
    <source>
        <strain evidence="13">J235TASD1</strain>
    </source>
</reference>
<proteinExistence type="predicted"/>
<evidence type="ECO:0000256" key="7">
    <source>
        <dbReference type="ARBA" id="ARBA00023242"/>
    </source>
</evidence>
<feature type="region of interest" description="Disordered" evidence="9">
    <location>
        <begin position="135"/>
        <end position="156"/>
    </location>
</feature>
<dbReference type="Proteomes" id="UP000070501">
    <property type="component" value="Unassembled WGS sequence"/>
</dbReference>
<feature type="region of interest" description="Disordered" evidence="9">
    <location>
        <begin position="431"/>
        <end position="467"/>
    </location>
</feature>
<dbReference type="OrthoDB" id="29221at2759"/>
<dbReference type="AlphaFoldDB" id="A0A136JA93"/>
<protein>
    <recommendedName>
        <fullName evidence="14">G-patch domain-containing protein</fullName>
    </recommendedName>
</protein>
<dbReference type="GO" id="GO:0003723">
    <property type="term" value="F:RNA binding"/>
    <property type="evidence" value="ECO:0007669"/>
    <property type="project" value="UniProtKB-KW"/>
</dbReference>
<dbReference type="PROSITE" id="PS50199">
    <property type="entry name" value="ZF_RANBP2_2"/>
    <property type="match status" value="1"/>
</dbReference>
<dbReference type="EMBL" id="KQ964247">
    <property type="protein sequence ID" value="KXJ94052.1"/>
    <property type="molecule type" value="Genomic_DNA"/>
</dbReference>
<evidence type="ECO:0000259" key="11">
    <source>
        <dbReference type="PROSITE" id="PS50199"/>
    </source>
</evidence>
<evidence type="ECO:0000256" key="1">
    <source>
        <dbReference type="ARBA" id="ARBA00004123"/>
    </source>
</evidence>
<dbReference type="PANTHER" id="PTHR13948">
    <property type="entry name" value="RNA-BINDING PROTEIN"/>
    <property type="match status" value="1"/>
</dbReference>
<dbReference type="InterPro" id="IPR035979">
    <property type="entry name" value="RBD_domain_sf"/>
</dbReference>
<dbReference type="PANTHER" id="PTHR13948:SF3">
    <property type="entry name" value="FI21118P1"/>
    <property type="match status" value="1"/>
</dbReference>
<evidence type="ECO:0000256" key="5">
    <source>
        <dbReference type="ARBA" id="ARBA00022833"/>
    </source>
</evidence>
<dbReference type="SUPFAM" id="SSF54928">
    <property type="entry name" value="RNA-binding domain, RBD"/>
    <property type="match status" value="1"/>
</dbReference>
<keyword evidence="4 8" id="KW-0863">Zinc-finger</keyword>
<dbReference type="PROSITE" id="PS01358">
    <property type="entry name" value="ZF_RANBP2_1"/>
    <property type="match status" value="1"/>
</dbReference>
<evidence type="ECO:0000256" key="3">
    <source>
        <dbReference type="ARBA" id="ARBA00022737"/>
    </source>
</evidence>
<dbReference type="InterPro" id="IPR012677">
    <property type="entry name" value="Nucleotide-bd_a/b_plait_sf"/>
</dbReference>
<evidence type="ECO:0000259" key="10">
    <source>
        <dbReference type="PROSITE" id="PS50174"/>
    </source>
</evidence>
<keyword evidence="7" id="KW-0539">Nucleus</keyword>
<keyword evidence="13" id="KW-1185">Reference proteome</keyword>
<evidence type="ECO:0000313" key="13">
    <source>
        <dbReference type="Proteomes" id="UP000070501"/>
    </source>
</evidence>
<dbReference type="Gene3D" id="4.10.1060.10">
    <property type="entry name" value="Zinc finger, RanBP2-type"/>
    <property type="match status" value="1"/>
</dbReference>
<feature type="domain" description="RanBP2-type" evidence="11">
    <location>
        <begin position="56"/>
        <end position="85"/>
    </location>
</feature>
<dbReference type="GO" id="GO:0005634">
    <property type="term" value="C:nucleus"/>
    <property type="evidence" value="ECO:0007669"/>
    <property type="project" value="UniProtKB-SubCell"/>
</dbReference>
<dbReference type="Pfam" id="PF00641">
    <property type="entry name" value="Zn_ribbon_RanBP"/>
    <property type="match status" value="1"/>
</dbReference>
<dbReference type="InterPro" id="IPR036443">
    <property type="entry name" value="Znf_RanBP2_sf"/>
</dbReference>
<keyword evidence="2" id="KW-0479">Metal-binding</keyword>
<feature type="region of interest" description="Disordered" evidence="9">
    <location>
        <begin position="324"/>
        <end position="347"/>
    </location>
</feature>
<gene>
    <name evidence="12" type="ORF">Micbo1qcDRAFT_40953</name>
</gene>
<feature type="domain" description="G-patch" evidence="10">
    <location>
        <begin position="470"/>
        <end position="516"/>
    </location>
</feature>
<keyword evidence="5" id="KW-0862">Zinc</keyword>
<evidence type="ECO:0000256" key="2">
    <source>
        <dbReference type="ARBA" id="ARBA00022723"/>
    </source>
</evidence>
<evidence type="ECO:0000256" key="4">
    <source>
        <dbReference type="ARBA" id="ARBA00022771"/>
    </source>
</evidence>
<dbReference type="InterPro" id="IPR001876">
    <property type="entry name" value="Znf_RanBP2"/>
</dbReference>
<accession>A0A136JA93</accession>
<evidence type="ECO:0000256" key="6">
    <source>
        <dbReference type="ARBA" id="ARBA00022884"/>
    </source>
</evidence>